<accession>A0AA85J2U3</accession>
<dbReference type="Proteomes" id="UP000050795">
    <property type="component" value="Unassembled WGS sequence"/>
</dbReference>
<evidence type="ECO:0000313" key="2">
    <source>
        <dbReference type="Proteomes" id="UP000050795"/>
    </source>
</evidence>
<sequence>MLKLFKSLFSRLSVTQNLPLSQCEKTICISSSLDRWYVHYLRTPRVFHPSKKPILKHDDWENEPYKPKPASQYLVSVESLKDFQSLDERCKNMFTYKFIYRRMVFEENLVKTLNELGFKPTDESLAAQVVRMTLELRYKKWRLKEHPRCVTLKHATNCLMTARWRALRLLRATNTSEFNRITSALNITRFQHIDPYQLCTDDPTAERKKSMRNEFYQRRLAKLAGLKTKLSSSEKEFYARKNSVLSSLLTDLSSLVDSNDSESKKADAEKLMKELFNEVVEERKLDVLREPEEDKFLWYANEAKEREKLAVAQTLKQESQQRKTRKQK</sequence>
<keyword evidence="1" id="KW-0175">Coiled coil</keyword>
<evidence type="ECO:0008006" key="4">
    <source>
        <dbReference type="Google" id="ProtNLM"/>
    </source>
</evidence>
<dbReference type="WBParaSite" id="TREG1_121930.1">
    <property type="protein sequence ID" value="TREG1_121930.1"/>
    <property type="gene ID" value="TREG1_121930"/>
</dbReference>
<keyword evidence="2" id="KW-1185">Reference proteome</keyword>
<reference evidence="2" key="1">
    <citation type="submission" date="2022-06" db="EMBL/GenBank/DDBJ databases">
        <authorList>
            <person name="Berger JAMES D."/>
            <person name="Berger JAMES D."/>
        </authorList>
    </citation>
    <scope>NUCLEOTIDE SEQUENCE [LARGE SCALE GENOMIC DNA]</scope>
</reference>
<name>A0AA85J2U3_TRIRE</name>
<dbReference type="AlphaFoldDB" id="A0AA85J2U3"/>
<evidence type="ECO:0000256" key="1">
    <source>
        <dbReference type="SAM" id="Coils"/>
    </source>
</evidence>
<evidence type="ECO:0000313" key="3">
    <source>
        <dbReference type="WBParaSite" id="TREG1_121930.1"/>
    </source>
</evidence>
<feature type="coiled-coil region" evidence="1">
    <location>
        <begin position="258"/>
        <end position="285"/>
    </location>
</feature>
<organism evidence="2 3">
    <name type="scientific">Trichobilharzia regenti</name>
    <name type="common">Nasal bird schistosome</name>
    <dbReference type="NCBI Taxonomy" id="157069"/>
    <lineage>
        <taxon>Eukaryota</taxon>
        <taxon>Metazoa</taxon>
        <taxon>Spiralia</taxon>
        <taxon>Lophotrochozoa</taxon>
        <taxon>Platyhelminthes</taxon>
        <taxon>Trematoda</taxon>
        <taxon>Digenea</taxon>
        <taxon>Strigeidida</taxon>
        <taxon>Schistosomatoidea</taxon>
        <taxon>Schistosomatidae</taxon>
        <taxon>Trichobilharzia</taxon>
    </lineage>
</organism>
<protein>
    <recommendedName>
        <fullName evidence="4">28S ribosomal protein S15, mitochondrial</fullName>
    </recommendedName>
</protein>
<proteinExistence type="predicted"/>
<reference evidence="3" key="2">
    <citation type="submission" date="2023-11" db="UniProtKB">
        <authorList>
            <consortium name="WormBaseParasite"/>
        </authorList>
    </citation>
    <scope>IDENTIFICATION</scope>
</reference>